<dbReference type="AlphaFoldDB" id="A0A0K6G408"/>
<organism evidence="2 3">
    <name type="scientific">Rhizoctonia solani</name>
    <dbReference type="NCBI Taxonomy" id="456999"/>
    <lineage>
        <taxon>Eukaryota</taxon>
        <taxon>Fungi</taxon>
        <taxon>Dikarya</taxon>
        <taxon>Basidiomycota</taxon>
        <taxon>Agaricomycotina</taxon>
        <taxon>Agaricomycetes</taxon>
        <taxon>Cantharellales</taxon>
        <taxon>Ceratobasidiaceae</taxon>
        <taxon>Rhizoctonia</taxon>
    </lineage>
</organism>
<evidence type="ECO:0000313" key="2">
    <source>
        <dbReference type="EMBL" id="CUA73255.1"/>
    </source>
</evidence>
<name>A0A0K6G408_9AGAM</name>
<evidence type="ECO:0008006" key="4">
    <source>
        <dbReference type="Google" id="ProtNLM"/>
    </source>
</evidence>
<sequence>MVPQTTPRAEATALECAWGIPPHGLNLDTSQNLVSVRADYGHAFDNHNWVMVPSHHDLLWAMVAACSGRYYLEVFPPEEYEYTLVHLKGHPLRINREQVPLVLPYQAELHPYETYYAPYHNFPLLRSQVHPYFAIIKAGKAMEALTEEERTASEVSVPNLEDVSSVGSCLALCRIILGLWMPNSPTRSAALISRSMSSEIGTTIDSRSSRSDACSSSRRSGTSGKPSPGRYESQYRSPIILLGSLIQDLLVASEESAPGHDVVDIPALENHDGTPQLDIAKWIKDVSACPVDELEIPESDTAEYSMMHDEGEAVESTRDLVM</sequence>
<dbReference type="EMBL" id="CYGV01001365">
    <property type="protein sequence ID" value="CUA73255.1"/>
    <property type="molecule type" value="Genomic_DNA"/>
</dbReference>
<evidence type="ECO:0000256" key="1">
    <source>
        <dbReference type="SAM" id="MobiDB-lite"/>
    </source>
</evidence>
<evidence type="ECO:0000313" key="3">
    <source>
        <dbReference type="Proteomes" id="UP000044841"/>
    </source>
</evidence>
<proteinExistence type="predicted"/>
<dbReference type="Proteomes" id="UP000044841">
    <property type="component" value="Unassembled WGS sequence"/>
</dbReference>
<reference evidence="2 3" key="1">
    <citation type="submission" date="2015-07" db="EMBL/GenBank/DDBJ databases">
        <authorList>
            <person name="Noorani M."/>
        </authorList>
    </citation>
    <scope>NUCLEOTIDE SEQUENCE [LARGE SCALE GENOMIC DNA]</scope>
    <source>
        <strain evidence="2">BBA 69670</strain>
    </source>
</reference>
<gene>
    <name evidence="2" type="ORF">RSOLAG22IIIB_10676</name>
</gene>
<keyword evidence="3" id="KW-1185">Reference proteome</keyword>
<feature type="compositionally biased region" description="Low complexity" evidence="1">
    <location>
        <begin position="211"/>
        <end position="230"/>
    </location>
</feature>
<accession>A0A0K6G408</accession>
<feature type="region of interest" description="Disordered" evidence="1">
    <location>
        <begin position="201"/>
        <end position="232"/>
    </location>
</feature>
<protein>
    <recommendedName>
        <fullName evidence="4">HNH nuclease domain-containing protein</fullName>
    </recommendedName>
</protein>